<evidence type="ECO:0000313" key="3">
    <source>
        <dbReference type="Proteomes" id="UP000702544"/>
    </source>
</evidence>
<dbReference type="InterPro" id="IPR013783">
    <property type="entry name" value="Ig-like_fold"/>
</dbReference>
<name>A0AAE4Z544_9BACT</name>
<comment type="caution">
    <text evidence="2">The sequence shown here is derived from an EMBL/GenBank/DDBJ whole genome shotgun (WGS) entry which is preliminary data.</text>
</comment>
<evidence type="ECO:0000313" key="2">
    <source>
        <dbReference type="EMBL" id="NIR73959.1"/>
    </source>
</evidence>
<dbReference type="InterPro" id="IPR002909">
    <property type="entry name" value="IPT_dom"/>
</dbReference>
<dbReference type="InterPro" id="IPR014756">
    <property type="entry name" value="Ig_E-set"/>
</dbReference>
<organism evidence="2 3">
    <name type="scientific">Candidatus Kutchimonas denitrificans</name>
    <dbReference type="NCBI Taxonomy" id="3056748"/>
    <lineage>
        <taxon>Bacteria</taxon>
        <taxon>Pseudomonadati</taxon>
        <taxon>Gemmatimonadota</taxon>
        <taxon>Gemmatimonadia</taxon>
        <taxon>Candidatus Palauibacterales</taxon>
        <taxon>Candidatus Palauibacteraceae</taxon>
        <taxon>Candidatus Kutchimonas</taxon>
    </lineage>
</organism>
<dbReference type="Proteomes" id="UP000702544">
    <property type="component" value="Unassembled WGS sequence"/>
</dbReference>
<gene>
    <name evidence="2" type="ORF">GWO12_02410</name>
</gene>
<dbReference type="Gene3D" id="2.60.120.380">
    <property type="match status" value="1"/>
</dbReference>
<accession>A0AAE4Z544</accession>
<feature type="domain" description="IPT/TIG" evidence="1">
    <location>
        <begin position="155"/>
        <end position="213"/>
    </location>
</feature>
<proteinExistence type="predicted"/>
<protein>
    <recommendedName>
        <fullName evidence="1">IPT/TIG domain-containing protein</fullName>
    </recommendedName>
</protein>
<dbReference type="EMBL" id="JAACAK010000017">
    <property type="protein sequence ID" value="NIR73959.1"/>
    <property type="molecule type" value="Genomic_DNA"/>
</dbReference>
<reference evidence="2 3" key="1">
    <citation type="submission" date="2020-01" db="EMBL/GenBank/DDBJ databases">
        <title>Genomes assembled from Gulf of Kutch pelagic sediment metagenomes.</title>
        <authorList>
            <person name="Chandrashekar M."/>
            <person name="Mahajan M.S."/>
            <person name="Dave K.J."/>
            <person name="Vatsa P."/>
            <person name="Nathani N.M."/>
        </authorList>
    </citation>
    <scope>NUCLEOTIDE SEQUENCE [LARGE SCALE GENOMIC DNA]</scope>
    <source>
        <strain evidence="2">KS3-K002</strain>
    </source>
</reference>
<dbReference type="SUPFAM" id="SSF81296">
    <property type="entry name" value="E set domains"/>
    <property type="match status" value="1"/>
</dbReference>
<dbReference type="Gene3D" id="2.60.40.10">
    <property type="entry name" value="Immunoglobulins"/>
    <property type="match status" value="1"/>
</dbReference>
<dbReference type="AlphaFoldDB" id="A0AAE4Z544"/>
<evidence type="ECO:0000259" key="1">
    <source>
        <dbReference type="Pfam" id="PF01833"/>
    </source>
</evidence>
<sequence length="238" mass="24893">MLVESGRPSEAQFVDVVTDLTSSGDDPSTAPLVGFGTGANDSLTALNVFPIGDTDWFAIDACRSDTITVETLAGRLTPPSDVDTYLELRDVTGGTVIDSNDDAIGTDSRIEMELPSNGRYHAIVGGSANTVGRYDISFEVGPGPANTGSQCIEAPAITNYSPRRAPRGFSPVTIDGMNFTDAEVTFDGVVAPVLAGSSDTRIITSVPTEEDGLNPNPDGRLRVSNAGGYAEVSFEIQP</sequence>
<dbReference type="Pfam" id="PF01833">
    <property type="entry name" value="TIG"/>
    <property type="match status" value="1"/>
</dbReference>